<feature type="signal peptide" evidence="2">
    <location>
        <begin position="1"/>
        <end position="18"/>
    </location>
</feature>
<dbReference type="EMBL" id="JADDOJ010000068">
    <property type="protein sequence ID" value="MBE7941893.1"/>
    <property type="molecule type" value="Genomic_DNA"/>
</dbReference>
<evidence type="ECO:0000256" key="2">
    <source>
        <dbReference type="SAM" id="SignalP"/>
    </source>
</evidence>
<organism evidence="3 4">
    <name type="scientific">Ramlibacter aquaticus</name>
    <dbReference type="NCBI Taxonomy" id="2780094"/>
    <lineage>
        <taxon>Bacteria</taxon>
        <taxon>Pseudomonadati</taxon>
        <taxon>Pseudomonadota</taxon>
        <taxon>Betaproteobacteria</taxon>
        <taxon>Burkholderiales</taxon>
        <taxon>Comamonadaceae</taxon>
        <taxon>Ramlibacter</taxon>
    </lineage>
</organism>
<keyword evidence="4" id="KW-1185">Reference proteome</keyword>
<feature type="compositionally biased region" description="Low complexity" evidence="1">
    <location>
        <begin position="28"/>
        <end position="47"/>
    </location>
</feature>
<accession>A0ABR9SHR3</accession>
<reference evidence="3 4" key="1">
    <citation type="submission" date="2020-10" db="EMBL/GenBank/DDBJ databases">
        <title>Draft genome of Ramlibacter aquaticus LMG 30558.</title>
        <authorList>
            <person name="Props R."/>
        </authorList>
    </citation>
    <scope>NUCLEOTIDE SEQUENCE [LARGE SCALE GENOMIC DNA]</scope>
    <source>
        <strain evidence="3 4">LMG 30558</strain>
    </source>
</reference>
<feature type="compositionally biased region" description="Pro residues" evidence="1">
    <location>
        <begin position="48"/>
        <end position="87"/>
    </location>
</feature>
<keyword evidence="2" id="KW-0732">Signal</keyword>
<name>A0ABR9SHR3_9BURK</name>
<comment type="caution">
    <text evidence="3">The sequence shown here is derived from an EMBL/GenBank/DDBJ whole genome shotgun (WGS) entry which is preliminary data.</text>
</comment>
<feature type="chain" id="PRO_5047051805" evidence="2">
    <location>
        <begin position="19"/>
        <end position="495"/>
    </location>
</feature>
<proteinExistence type="predicted"/>
<evidence type="ECO:0000313" key="3">
    <source>
        <dbReference type="EMBL" id="MBE7941893.1"/>
    </source>
</evidence>
<evidence type="ECO:0000256" key="1">
    <source>
        <dbReference type="SAM" id="MobiDB-lite"/>
    </source>
</evidence>
<dbReference type="Proteomes" id="UP000715965">
    <property type="component" value="Unassembled WGS sequence"/>
</dbReference>
<sequence>MRPVPAVLSLLTVAVALSACGGGGGSGPTASTGGAPAQPAVPGAPAASPVPAPGTPGTSPAPAPAPTPAPAPAPGPAPGPAPIPVPAPAPAPSPAAFSPFTTTVASGLQVAPGAGPGTLTDAAGPQVARLAGGGSAVAWISGHTLMAQVLDASGQRVGDATAIAGLFTQAPQWPFAVGALAGGGFVVAWLDETHPELDMTQFGTPYTLQFARLGPQGELLQGSTQIGGLLGRFDPWLQVVGRADGGFVIASSTASMAVIQPLDAGAVFFDAQGQPTGQGLTVSQAGDDTQLNLVALADGSWLAAWVGLVEGASGSVVRFRHLAADGTPLDAAPVAVPASAQAGALQLRAVLLADGDVALAWKSLLNGTTTLGWQQVQAGGSLLGTPGSLVEQRQVSGLALAPQAGPGFSLFYGVLNASNRGESAQVVDLTLDGQGALLAQGTLASRLLWTVSPTTGATTGPSGGSFGLGAGADGHFVLATEAGISGGAELDALGQ</sequence>
<dbReference type="RefSeq" id="WP_193781453.1">
    <property type="nucleotide sequence ID" value="NZ_JADDOJ010000068.1"/>
</dbReference>
<evidence type="ECO:0000313" key="4">
    <source>
        <dbReference type="Proteomes" id="UP000715965"/>
    </source>
</evidence>
<dbReference type="PROSITE" id="PS51257">
    <property type="entry name" value="PROKAR_LIPOPROTEIN"/>
    <property type="match status" value="1"/>
</dbReference>
<feature type="region of interest" description="Disordered" evidence="1">
    <location>
        <begin position="23"/>
        <end position="87"/>
    </location>
</feature>
<gene>
    <name evidence="3" type="ORF">IM725_15045</name>
</gene>
<protein>
    <submittedName>
        <fullName evidence="3">Uncharacterized protein</fullName>
    </submittedName>
</protein>